<evidence type="ECO:0000313" key="3">
    <source>
        <dbReference type="Proteomes" id="UP000762676"/>
    </source>
</evidence>
<dbReference type="AlphaFoldDB" id="A0AAV4G5U1"/>
<name>A0AAV4G5U1_9GAST</name>
<evidence type="ECO:0000256" key="1">
    <source>
        <dbReference type="SAM" id="MobiDB-lite"/>
    </source>
</evidence>
<dbReference type="EMBL" id="BMAT01008222">
    <property type="protein sequence ID" value="GFR80551.1"/>
    <property type="molecule type" value="Genomic_DNA"/>
</dbReference>
<reference evidence="2 3" key="1">
    <citation type="journal article" date="2021" name="Elife">
        <title>Chloroplast acquisition without the gene transfer in kleptoplastic sea slugs, Plakobranchus ocellatus.</title>
        <authorList>
            <person name="Maeda T."/>
            <person name="Takahashi S."/>
            <person name="Yoshida T."/>
            <person name="Shimamura S."/>
            <person name="Takaki Y."/>
            <person name="Nagai Y."/>
            <person name="Toyoda A."/>
            <person name="Suzuki Y."/>
            <person name="Arimoto A."/>
            <person name="Ishii H."/>
            <person name="Satoh N."/>
            <person name="Nishiyama T."/>
            <person name="Hasebe M."/>
            <person name="Maruyama T."/>
            <person name="Minagawa J."/>
            <person name="Obokata J."/>
            <person name="Shigenobu S."/>
        </authorList>
    </citation>
    <scope>NUCLEOTIDE SEQUENCE [LARGE SCALE GENOMIC DNA]</scope>
</reference>
<keyword evidence="3" id="KW-1185">Reference proteome</keyword>
<dbReference type="Proteomes" id="UP000762676">
    <property type="component" value="Unassembled WGS sequence"/>
</dbReference>
<comment type="caution">
    <text evidence="2">The sequence shown here is derived from an EMBL/GenBank/DDBJ whole genome shotgun (WGS) entry which is preliminary data.</text>
</comment>
<feature type="region of interest" description="Disordered" evidence="1">
    <location>
        <begin position="54"/>
        <end position="73"/>
    </location>
</feature>
<gene>
    <name evidence="2" type="ORF">ElyMa_004048700</name>
</gene>
<accession>A0AAV4G5U1</accession>
<proteinExistence type="predicted"/>
<protein>
    <submittedName>
        <fullName evidence="2">Uncharacterized protein</fullName>
    </submittedName>
</protein>
<organism evidence="2 3">
    <name type="scientific">Elysia marginata</name>
    <dbReference type="NCBI Taxonomy" id="1093978"/>
    <lineage>
        <taxon>Eukaryota</taxon>
        <taxon>Metazoa</taxon>
        <taxon>Spiralia</taxon>
        <taxon>Lophotrochozoa</taxon>
        <taxon>Mollusca</taxon>
        <taxon>Gastropoda</taxon>
        <taxon>Heterobranchia</taxon>
        <taxon>Euthyneura</taxon>
        <taxon>Panpulmonata</taxon>
        <taxon>Sacoglossa</taxon>
        <taxon>Placobranchoidea</taxon>
        <taxon>Plakobranchidae</taxon>
        <taxon>Elysia</taxon>
    </lineage>
</organism>
<evidence type="ECO:0000313" key="2">
    <source>
        <dbReference type="EMBL" id="GFR80551.1"/>
    </source>
</evidence>
<sequence>MIYIIQLLYYQSQQIIYTGTQCDLNPKCALLTPVDNLSRSAGPNIAKKHSVLSRSAGPNTAKKHPALSRSAGPNTVHTKIKQCNLKDHFMEHKGISQTTSITLPTFVAASKRFCSYLLSAVKQESLLFIIQSVCVYLV</sequence>